<feature type="non-terminal residue" evidence="1">
    <location>
        <position position="424"/>
    </location>
</feature>
<dbReference type="AlphaFoldDB" id="A0A0F9A1Z4"/>
<comment type="caution">
    <text evidence="1">The sequence shown here is derived from an EMBL/GenBank/DDBJ whole genome shotgun (WGS) entry which is preliminary data.</text>
</comment>
<reference evidence="1" key="1">
    <citation type="journal article" date="2015" name="Nature">
        <title>Complex archaea that bridge the gap between prokaryotes and eukaryotes.</title>
        <authorList>
            <person name="Spang A."/>
            <person name="Saw J.H."/>
            <person name="Jorgensen S.L."/>
            <person name="Zaremba-Niedzwiedzka K."/>
            <person name="Martijn J."/>
            <person name="Lind A.E."/>
            <person name="van Eijk R."/>
            <person name="Schleper C."/>
            <person name="Guy L."/>
            <person name="Ettema T.J."/>
        </authorList>
    </citation>
    <scope>NUCLEOTIDE SEQUENCE</scope>
</reference>
<evidence type="ECO:0000313" key="1">
    <source>
        <dbReference type="EMBL" id="KKL03574.1"/>
    </source>
</evidence>
<name>A0A0F9A1Z4_9ZZZZ</name>
<sequence length="424" mass="49726">MVEKIMANDKSDRKVILTRCTPFHLKSRNDKDDIISKFSSTGWNLNLKKFHIDQLERIGLNTHNFPLCIDDMPPKSNAIYVETNNTDEPIRIDFLAMLLFDFIFASRAVNYKSLDESLFSGFLTALDIFLEELGEGEAITELFIAALQAVHSFTREIAPHAFEDIKDKFTQVNIPDPLEIVKDIDIQISQTVYLYNSKIGFIQSQIIINGLDNIDREIIYSLDFLFRIINSWFKWKEDNRTQLIELINQKSPSLHSETLTFIAPSYYTISFDENVKKSELKTYSLLDFPLLHVYRSTLKSNLILYEIKHPNVLINQAEFRSILNPRYSSSGIYPGEKIPIQEIMNFLLLQVFHEKVQLKVILEIYKELWDNWQIILSKALKWKGIQVLFTRKLKKLSQLSHEENTIEFYFRQRYANLNFDVRID</sequence>
<accession>A0A0F9A1Z4</accession>
<proteinExistence type="predicted"/>
<dbReference type="EMBL" id="LAZR01044874">
    <property type="protein sequence ID" value="KKL03574.1"/>
    <property type="molecule type" value="Genomic_DNA"/>
</dbReference>
<gene>
    <name evidence="1" type="ORF">LCGC14_2624790</name>
</gene>
<organism evidence="1">
    <name type="scientific">marine sediment metagenome</name>
    <dbReference type="NCBI Taxonomy" id="412755"/>
    <lineage>
        <taxon>unclassified sequences</taxon>
        <taxon>metagenomes</taxon>
        <taxon>ecological metagenomes</taxon>
    </lineage>
</organism>
<protein>
    <submittedName>
        <fullName evidence="1">Uncharacterized protein</fullName>
    </submittedName>
</protein>